<dbReference type="InterPro" id="IPR004012">
    <property type="entry name" value="Run_dom"/>
</dbReference>
<dbReference type="PROSITE" id="PS50826">
    <property type="entry name" value="RUN"/>
    <property type="match status" value="1"/>
</dbReference>
<protein>
    <recommendedName>
        <fullName evidence="1">RUN domain-containing protein</fullName>
    </recommendedName>
</protein>
<sequence>MAPDLEAGTFRGLAALARNWNAFTLFFQDVQIRLGRLDEIAENSLVATTTTSITITRNSLCYIFPHLMRHGLDRGEGGNQWSHIASSLLNRRIVMSGSVHFNWDSANKRVVGLFTQADMVSPLLHLLGSLEDISRIFTNALIDPECNLIDMKYLDKYKVW</sequence>
<dbReference type="Proteomes" id="UP000198211">
    <property type="component" value="Unassembled WGS sequence"/>
</dbReference>
<reference evidence="3" key="1">
    <citation type="submission" date="2017-03" db="EMBL/GenBank/DDBJ databases">
        <title>Phytopthora megakarya and P. palmivora, two closely related causual agents of cacao black pod achieved similar genome size and gene model numbers by different mechanisms.</title>
        <authorList>
            <person name="Ali S."/>
            <person name="Shao J."/>
            <person name="Larry D.J."/>
            <person name="Kronmiller B."/>
            <person name="Shen D."/>
            <person name="Strem M.D."/>
            <person name="Melnick R.L."/>
            <person name="Guiltinan M.J."/>
            <person name="Tyler B.M."/>
            <person name="Meinhardt L.W."/>
            <person name="Bailey B.A."/>
        </authorList>
    </citation>
    <scope>NUCLEOTIDE SEQUENCE [LARGE SCALE GENOMIC DNA]</scope>
    <source>
        <strain evidence="3">zdho120</strain>
    </source>
</reference>
<evidence type="ECO:0000313" key="3">
    <source>
        <dbReference type="Proteomes" id="UP000198211"/>
    </source>
</evidence>
<name>A0A225WJG3_9STRA</name>
<keyword evidence="3" id="KW-1185">Reference proteome</keyword>
<dbReference type="AlphaFoldDB" id="A0A225WJG3"/>
<proteinExistence type="predicted"/>
<dbReference type="EMBL" id="NBNE01000697">
    <property type="protein sequence ID" value="OWZ17755.1"/>
    <property type="molecule type" value="Genomic_DNA"/>
</dbReference>
<feature type="domain" description="RUN" evidence="1">
    <location>
        <begin position="51"/>
        <end position="160"/>
    </location>
</feature>
<accession>A0A225WJG3</accession>
<comment type="caution">
    <text evidence="2">The sequence shown here is derived from an EMBL/GenBank/DDBJ whole genome shotgun (WGS) entry which is preliminary data.</text>
</comment>
<gene>
    <name evidence="2" type="ORF">PHMEG_0008255</name>
</gene>
<dbReference type="OrthoDB" id="127157at2759"/>
<organism evidence="2 3">
    <name type="scientific">Phytophthora megakarya</name>
    <dbReference type="NCBI Taxonomy" id="4795"/>
    <lineage>
        <taxon>Eukaryota</taxon>
        <taxon>Sar</taxon>
        <taxon>Stramenopiles</taxon>
        <taxon>Oomycota</taxon>
        <taxon>Peronosporomycetes</taxon>
        <taxon>Peronosporales</taxon>
        <taxon>Peronosporaceae</taxon>
        <taxon>Phytophthora</taxon>
    </lineage>
</organism>
<evidence type="ECO:0000259" key="1">
    <source>
        <dbReference type="PROSITE" id="PS50826"/>
    </source>
</evidence>
<evidence type="ECO:0000313" key="2">
    <source>
        <dbReference type="EMBL" id="OWZ17755.1"/>
    </source>
</evidence>